<dbReference type="PANTHER" id="PTHR42160:SF1">
    <property type="entry name" value="URACIL-DNA GLYCOSYLASE SUPERFAMILY PROTEIN"/>
    <property type="match status" value="1"/>
</dbReference>
<dbReference type="InterPro" id="IPR036895">
    <property type="entry name" value="Uracil-DNA_glycosylase-like_sf"/>
</dbReference>
<dbReference type="SUPFAM" id="SSF52141">
    <property type="entry name" value="Uracil-DNA glycosylase-like"/>
    <property type="match status" value="1"/>
</dbReference>
<evidence type="ECO:0000259" key="1">
    <source>
        <dbReference type="SMART" id="SM00986"/>
    </source>
</evidence>
<dbReference type="InterPro" id="IPR047124">
    <property type="entry name" value="HI_0220.2"/>
</dbReference>
<dbReference type="SMART" id="SM00987">
    <property type="entry name" value="UreE_C"/>
    <property type="match status" value="1"/>
</dbReference>
<dbReference type="SMART" id="SM00986">
    <property type="entry name" value="UDG"/>
    <property type="match status" value="1"/>
</dbReference>
<comment type="caution">
    <text evidence="2">The sequence shown here is derived from an EMBL/GenBank/DDBJ whole genome shotgun (WGS) entry which is preliminary data.</text>
</comment>
<evidence type="ECO:0000313" key="3">
    <source>
        <dbReference type="EMBL" id="GER00250.1"/>
    </source>
</evidence>
<proteinExistence type="predicted"/>
<dbReference type="Proteomes" id="UP000322084">
    <property type="component" value="Unassembled WGS sequence"/>
</dbReference>
<keyword evidence="5" id="KW-1185">Reference proteome</keyword>
<evidence type="ECO:0000313" key="5">
    <source>
        <dbReference type="Proteomes" id="UP000325187"/>
    </source>
</evidence>
<feature type="domain" description="Uracil-DNA glycosylase-like" evidence="1">
    <location>
        <begin position="38"/>
        <end position="196"/>
    </location>
</feature>
<protein>
    <submittedName>
        <fullName evidence="2">Uracil-DNA glycosylase</fullName>
    </submittedName>
</protein>
<dbReference type="RefSeq" id="WP_149999150.1">
    <property type="nucleotide sequence ID" value="NZ_BKCL01000001.1"/>
</dbReference>
<dbReference type="EMBL" id="BKCM01000003">
    <property type="protein sequence ID" value="GER00250.1"/>
    <property type="molecule type" value="Genomic_DNA"/>
</dbReference>
<dbReference type="Gene3D" id="3.40.470.10">
    <property type="entry name" value="Uracil-DNA glycosylase-like domain"/>
    <property type="match status" value="1"/>
</dbReference>
<dbReference type="EMBL" id="BKCL01000001">
    <property type="protein sequence ID" value="GEQ96420.1"/>
    <property type="molecule type" value="Genomic_DNA"/>
</dbReference>
<evidence type="ECO:0000313" key="2">
    <source>
        <dbReference type="EMBL" id="GEQ96420.1"/>
    </source>
</evidence>
<sequence length="210" mass="23264">MNSNISDKQVEPSLAPLLAEIRACKACAAHLPLGPNPVVQASNRARLVIAGQAPGLAVHKSGKPFDDPSGARLRQWMGIDMEDFYNPLKVNIIPMGFCYPGRNKNGGDCPPRPECRALWHDKLFASLPEQSLILVIGAYAQRYHLGSLRKASLTETVRNWEAYGPVYVPLPHPSPRNIGWLKRNPWFDRDVVPMLRRKVADILGREGAAV</sequence>
<gene>
    <name evidence="2" type="ORF">JCM17844_00570</name>
    <name evidence="3" type="ORF">JCM17845_08730</name>
</gene>
<dbReference type="Pfam" id="PF03167">
    <property type="entry name" value="UDG"/>
    <property type="match status" value="1"/>
</dbReference>
<dbReference type="AlphaFoldDB" id="A0A5A7MKG5"/>
<accession>A0A5A7MYV9</accession>
<dbReference type="Proteomes" id="UP000325187">
    <property type="component" value="Unassembled WGS sequence"/>
</dbReference>
<organism evidence="2 4">
    <name type="scientific">Iodidimonas gelatinilytica</name>
    <dbReference type="NCBI Taxonomy" id="1236966"/>
    <lineage>
        <taxon>Bacteria</taxon>
        <taxon>Pseudomonadati</taxon>
        <taxon>Pseudomonadota</taxon>
        <taxon>Alphaproteobacteria</taxon>
        <taxon>Iodidimonadales</taxon>
        <taxon>Iodidimonadaceae</taxon>
        <taxon>Iodidimonas</taxon>
    </lineage>
</organism>
<evidence type="ECO:0000313" key="4">
    <source>
        <dbReference type="Proteomes" id="UP000322084"/>
    </source>
</evidence>
<dbReference type="InterPro" id="IPR005122">
    <property type="entry name" value="Uracil-DNA_glycosylase-like"/>
</dbReference>
<dbReference type="CDD" id="cd10033">
    <property type="entry name" value="UDG_like"/>
    <property type="match status" value="1"/>
</dbReference>
<dbReference type="PANTHER" id="PTHR42160">
    <property type="entry name" value="URACIL-DNA GLYCOSYLASE SUPERFAMILY PROTEIN"/>
    <property type="match status" value="1"/>
</dbReference>
<accession>A0A5A7MKG5</accession>
<name>A0A5A7MKG5_9PROT</name>
<reference evidence="4 5" key="1">
    <citation type="submission" date="2019-09" db="EMBL/GenBank/DDBJ databases">
        <title>NBRP : Genome information of microbial organism related human and environment.</title>
        <authorList>
            <person name="Hattori M."/>
            <person name="Oshima K."/>
            <person name="Inaba H."/>
            <person name="Suda W."/>
            <person name="Sakamoto M."/>
            <person name="Iino T."/>
            <person name="Kitahara M."/>
            <person name="Oshida Y."/>
            <person name="Iida T."/>
            <person name="Kudo T."/>
            <person name="Itoh T."/>
            <person name="Ohkuma M."/>
        </authorList>
    </citation>
    <scope>NUCLEOTIDE SEQUENCE [LARGE SCALE GENOMIC DNA]</scope>
    <source>
        <strain evidence="2 4">Hi-2</strain>
        <strain evidence="3 5">Mie-1</strain>
    </source>
</reference>